<feature type="region of interest" description="Disordered" evidence="1">
    <location>
        <begin position="328"/>
        <end position="347"/>
    </location>
</feature>
<gene>
    <name evidence="2" type="ORF">C2E21_5781</name>
</gene>
<evidence type="ECO:0000313" key="3">
    <source>
        <dbReference type="Proteomes" id="UP000239899"/>
    </source>
</evidence>
<name>A0A2P6TMH7_CHLSO</name>
<accession>A0A2P6TMH7</accession>
<dbReference type="AlphaFoldDB" id="A0A2P6TMH7"/>
<sequence>MVGGGARLGVPCSAAEQACSLRPQDYMYAAPSGAVLARLQKQLCKAAGAPADASGSLPAAFGSIPTLNAAAAGPAAAGPASAPADGKLPGAMEDHFHAQLHLPELDDDCLRLLLGEDADESAAPAAGAPAGAPAAAGPGSGNASEKSSACHAEEPCVAGGEAEAASRQPAHLEDDDDIAMLFGESRHAPSLEALELHLLGAGPLGAADDTSSEAGAEAEAEQCGEEGCAREAAAAAGAGLKRAASEGLSSPPSRGLMLHMNYEKAAESINLELLSGRSKPPAYADATAGFDPALLLSPLGDFPALGCDTPESPDSLASGCDAMAPPPSLAGLLDSGSKRKRAVTAAV</sequence>
<feature type="compositionally biased region" description="Basic residues" evidence="1">
    <location>
        <begin position="338"/>
        <end position="347"/>
    </location>
</feature>
<protein>
    <submittedName>
        <fullName evidence="2">Uncharacterized protein</fullName>
    </submittedName>
</protein>
<comment type="caution">
    <text evidence="2">The sequence shown here is derived from an EMBL/GenBank/DDBJ whole genome shotgun (WGS) entry which is preliminary data.</text>
</comment>
<keyword evidence="3" id="KW-1185">Reference proteome</keyword>
<dbReference type="Proteomes" id="UP000239899">
    <property type="component" value="Unassembled WGS sequence"/>
</dbReference>
<evidence type="ECO:0000313" key="2">
    <source>
        <dbReference type="EMBL" id="PRW45547.1"/>
    </source>
</evidence>
<feature type="compositionally biased region" description="Low complexity" evidence="1">
    <location>
        <begin position="122"/>
        <end position="137"/>
    </location>
</feature>
<proteinExistence type="predicted"/>
<dbReference type="OrthoDB" id="515796at2759"/>
<evidence type="ECO:0000256" key="1">
    <source>
        <dbReference type="SAM" id="MobiDB-lite"/>
    </source>
</evidence>
<feature type="region of interest" description="Disordered" evidence="1">
    <location>
        <begin position="121"/>
        <end position="170"/>
    </location>
</feature>
<reference evidence="2 3" key="1">
    <citation type="journal article" date="2018" name="Plant J.">
        <title>Genome sequences of Chlorella sorokiniana UTEX 1602 and Micractinium conductrix SAG 241.80: implications to maltose excretion by a green alga.</title>
        <authorList>
            <person name="Arriola M.B."/>
            <person name="Velmurugan N."/>
            <person name="Zhang Y."/>
            <person name="Plunkett M.H."/>
            <person name="Hondzo H."/>
            <person name="Barney B.M."/>
        </authorList>
    </citation>
    <scope>NUCLEOTIDE SEQUENCE [LARGE SCALE GENOMIC DNA]</scope>
    <source>
        <strain evidence="3">UTEX 1602</strain>
    </source>
</reference>
<organism evidence="2 3">
    <name type="scientific">Chlorella sorokiniana</name>
    <name type="common">Freshwater green alga</name>
    <dbReference type="NCBI Taxonomy" id="3076"/>
    <lineage>
        <taxon>Eukaryota</taxon>
        <taxon>Viridiplantae</taxon>
        <taxon>Chlorophyta</taxon>
        <taxon>core chlorophytes</taxon>
        <taxon>Trebouxiophyceae</taxon>
        <taxon>Chlorellales</taxon>
        <taxon>Chlorellaceae</taxon>
        <taxon>Chlorella clade</taxon>
        <taxon>Chlorella</taxon>
    </lineage>
</organism>
<dbReference type="EMBL" id="LHPG02000011">
    <property type="protein sequence ID" value="PRW45547.1"/>
    <property type="molecule type" value="Genomic_DNA"/>
</dbReference>